<dbReference type="SUPFAM" id="SSF52777">
    <property type="entry name" value="CoA-dependent acyltransferases"/>
    <property type="match status" value="1"/>
</dbReference>
<dbReference type="Pfam" id="PF00198">
    <property type="entry name" value="2-oxoacid_dh"/>
    <property type="match status" value="1"/>
</dbReference>
<evidence type="ECO:0000256" key="1">
    <source>
        <dbReference type="ARBA" id="ARBA00001938"/>
    </source>
</evidence>
<dbReference type="InterPro" id="IPR004167">
    <property type="entry name" value="PSBD"/>
</dbReference>
<dbReference type="GO" id="GO:0006086">
    <property type="term" value="P:pyruvate decarboxylation to acetyl-CoA"/>
    <property type="evidence" value="ECO:0007669"/>
    <property type="project" value="TreeGrafter"/>
</dbReference>
<dbReference type="PROSITE" id="PS51826">
    <property type="entry name" value="PSBD"/>
    <property type="match status" value="1"/>
</dbReference>
<dbReference type="EMBL" id="CP019070">
    <property type="protein sequence ID" value="APW65046.1"/>
    <property type="molecule type" value="Genomic_DNA"/>
</dbReference>
<evidence type="ECO:0000313" key="13">
    <source>
        <dbReference type="Proteomes" id="UP000186074"/>
    </source>
</evidence>
<sequence length="542" mass="58517">MSIEEIKLPDVGGEEVEIIEISVSVGDKLEEDEAIIVVETEKASMDIPAPYNCTIESLNVKAGDKISEGMVIASVKKEGAEEATPEVKEEAAPVVEVEVTKVEEKSIIETNTSSAEITSVVEDVFVPDIGGEEAVDVIEILASIGDSILEEDGIITLETEKATMDVPAPFTGILKEILVQPGAKVKTGDLIARMQKDIVVETPKETVKKEEPKAEVIVEKTVAVATSSEPVKTTEKVYASPSVRKLAREFGVDLGKVSGTGNKNRILKEDVRLYIKAELTKVNSGASKNSGSGLGFDFPELKEIDYSKFGEVETVELSRIQKISGPSLHRNWVSMPHVTQFDEADITELESFRKEQNAVYVKTGADIKISPLVFAVKAVAKALELHPNFNSSLSSDGQSIIFKKYVNIAVAIDTPNGLVVPVIKDANKKGFEDIAKELKELSIKARDGKLKAADMQGGCFTISSLGGIGGTYFTPIINAPEVAILGLSKSEIKPVYNGSEFEPKLILPLSLSYDHRVIDGADGARFTTTLSKLLSNIRLLLL</sequence>
<dbReference type="InterPro" id="IPR023213">
    <property type="entry name" value="CAT-like_dom_sf"/>
</dbReference>
<evidence type="ECO:0000256" key="8">
    <source>
        <dbReference type="ARBA" id="ARBA00048370"/>
    </source>
</evidence>
<name>A0A1P8KKK6_9BACT</name>
<evidence type="ECO:0000256" key="3">
    <source>
        <dbReference type="ARBA" id="ARBA00011484"/>
    </source>
</evidence>
<evidence type="ECO:0000259" key="11">
    <source>
        <dbReference type="PROSITE" id="PS51826"/>
    </source>
</evidence>
<dbReference type="InterPro" id="IPR036625">
    <property type="entry name" value="E3-bd_dom_sf"/>
</dbReference>
<evidence type="ECO:0000256" key="5">
    <source>
        <dbReference type="ARBA" id="ARBA00022823"/>
    </source>
</evidence>
<protein>
    <recommendedName>
        <fullName evidence="9">Dihydrolipoamide acetyltransferase component of pyruvate dehydrogenase complex</fullName>
        <ecNumber evidence="9">2.3.1.-</ecNumber>
    </recommendedName>
</protein>
<dbReference type="InterPro" id="IPR003016">
    <property type="entry name" value="2-oxoA_DH_lipoyl-BS"/>
</dbReference>
<evidence type="ECO:0000313" key="12">
    <source>
        <dbReference type="EMBL" id="APW65046.1"/>
    </source>
</evidence>
<evidence type="ECO:0000256" key="6">
    <source>
        <dbReference type="ARBA" id="ARBA00023315"/>
    </source>
</evidence>
<dbReference type="Pfam" id="PF00364">
    <property type="entry name" value="Biotin_lipoyl"/>
    <property type="match status" value="2"/>
</dbReference>
<evidence type="ECO:0000256" key="4">
    <source>
        <dbReference type="ARBA" id="ARBA00022679"/>
    </source>
</evidence>
<feature type="domain" description="Lipoyl-binding" evidence="10">
    <location>
        <begin position="3"/>
        <end position="76"/>
    </location>
</feature>
<reference evidence="12 13" key="1">
    <citation type="submission" date="2017-01" db="EMBL/GenBank/DDBJ databases">
        <title>Genome sequencing of Arcobacter sp. LPB0137.</title>
        <authorList>
            <person name="Lee G.-W."/>
            <person name="Yi H."/>
        </authorList>
    </citation>
    <scope>NUCLEOTIDE SEQUENCE [LARGE SCALE GENOMIC DNA]</scope>
    <source>
        <strain evidence="12 13">LPB0137</strain>
    </source>
</reference>
<keyword evidence="5 9" id="KW-0450">Lipoyl</keyword>
<keyword evidence="6 9" id="KW-0012">Acyltransferase</keyword>
<dbReference type="InterPro" id="IPR000089">
    <property type="entry name" value="Biotin_lipoyl"/>
</dbReference>
<dbReference type="InterPro" id="IPR011053">
    <property type="entry name" value="Single_hybrid_motif"/>
</dbReference>
<dbReference type="KEGG" id="alp:LPB137_03940"/>
<keyword evidence="13" id="KW-1185">Reference proteome</keyword>
<gene>
    <name evidence="12" type="ORF">LPB137_03940</name>
</gene>
<dbReference type="PROSITE" id="PS00189">
    <property type="entry name" value="LIPOYL"/>
    <property type="match status" value="2"/>
</dbReference>
<dbReference type="FunFam" id="3.30.559.10:FF:000004">
    <property type="entry name" value="Acetyltransferase component of pyruvate dehydrogenase complex"/>
    <property type="match status" value="1"/>
</dbReference>
<feature type="domain" description="Lipoyl-binding" evidence="10">
    <location>
        <begin position="121"/>
        <end position="195"/>
    </location>
</feature>
<dbReference type="InterPro" id="IPR001078">
    <property type="entry name" value="2-oxoacid_DH_actylTfrase"/>
</dbReference>
<dbReference type="STRING" id="1850254.LPB137_03940"/>
<comment type="subunit">
    <text evidence="3">Forms a 24-polypeptide structural core with octahedral symmetry.</text>
</comment>
<dbReference type="PANTHER" id="PTHR43178:SF2">
    <property type="entry name" value="DIHYDROLIPOYLLYSINE-RESIDUE ACETYLTRANSFERASE COMPONENT OF PYRUVATE DEHYDROGENASE COMPLEX"/>
    <property type="match status" value="1"/>
</dbReference>
<dbReference type="OrthoDB" id="9805770at2"/>
<organism evidence="12 13">
    <name type="scientific">Poseidonibacter parvus</name>
    <dbReference type="NCBI Taxonomy" id="1850254"/>
    <lineage>
        <taxon>Bacteria</taxon>
        <taxon>Pseudomonadati</taxon>
        <taxon>Campylobacterota</taxon>
        <taxon>Epsilonproteobacteria</taxon>
        <taxon>Campylobacterales</taxon>
        <taxon>Arcobacteraceae</taxon>
        <taxon>Poseidonibacter</taxon>
    </lineage>
</organism>
<evidence type="ECO:0000259" key="10">
    <source>
        <dbReference type="PROSITE" id="PS50968"/>
    </source>
</evidence>
<dbReference type="Gene3D" id="3.30.559.10">
    <property type="entry name" value="Chloramphenicol acetyltransferase-like domain"/>
    <property type="match status" value="1"/>
</dbReference>
<comment type="catalytic activity">
    <reaction evidence="8">
        <text>N(6)-[(R)-dihydrolipoyl]-L-lysyl-[protein] + acetyl-CoA = N(6)-[(R)-S(8)-acetyldihydrolipoyl]-L-lysyl-[protein] + CoA</text>
        <dbReference type="Rhea" id="RHEA:17017"/>
        <dbReference type="Rhea" id="RHEA-COMP:10475"/>
        <dbReference type="Rhea" id="RHEA-COMP:10478"/>
        <dbReference type="ChEBI" id="CHEBI:57287"/>
        <dbReference type="ChEBI" id="CHEBI:57288"/>
        <dbReference type="ChEBI" id="CHEBI:83100"/>
        <dbReference type="ChEBI" id="CHEBI:83111"/>
        <dbReference type="EC" id="2.3.1.12"/>
    </reaction>
</comment>
<proteinExistence type="inferred from homology"/>
<comment type="similarity">
    <text evidence="2 9">Belongs to the 2-oxoacid dehydrogenase family.</text>
</comment>
<dbReference type="GO" id="GO:0005737">
    <property type="term" value="C:cytoplasm"/>
    <property type="evidence" value="ECO:0007669"/>
    <property type="project" value="TreeGrafter"/>
</dbReference>
<comment type="cofactor">
    <cofactor evidence="1 9">
        <name>(R)-lipoate</name>
        <dbReference type="ChEBI" id="CHEBI:83088"/>
    </cofactor>
</comment>
<dbReference type="RefSeq" id="WP_076084646.1">
    <property type="nucleotide sequence ID" value="NZ_CP019070.1"/>
</dbReference>
<dbReference type="PROSITE" id="PS50968">
    <property type="entry name" value="BIOTINYL_LIPOYL"/>
    <property type="match status" value="2"/>
</dbReference>
<evidence type="ECO:0000256" key="7">
    <source>
        <dbReference type="ARBA" id="ARBA00025211"/>
    </source>
</evidence>
<dbReference type="Gene3D" id="4.10.320.10">
    <property type="entry name" value="E3-binding domain"/>
    <property type="match status" value="1"/>
</dbReference>
<accession>A0A1P8KKK6</accession>
<dbReference type="SUPFAM" id="SSF47005">
    <property type="entry name" value="Peripheral subunit-binding domain of 2-oxo acid dehydrogenase complex"/>
    <property type="match status" value="1"/>
</dbReference>
<dbReference type="GO" id="GO:0031405">
    <property type="term" value="F:lipoic acid binding"/>
    <property type="evidence" value="ECO:0007669"/>
    <property type="project" value="TreeGrafter"/>
</dbReference>
<evidence type="ECO:0000256" key="2">
    <source>
        <dbReference type="ARBA" id="ARBA00007317"/>
    </source>
</evidence>
<keyword evidence="4 9" id="KW-0808">Transferase</keyword>
<dbReference type="GO" id="GO:0004742">
    <property type="term" value="F:dihydrolipoyllysine-residue acetyltransferase activity"/>
    <property type="evidence" value="ECO:0007669"/>
    <property type="project" value="UniProtKB-EC"/>
</dbReference>
<feature type="domain" description="Peripheral subunit-binding (PSBD)" evidence="11">
    <location>
        <begin position="238"/>
        <end position="275"/>
    </location>
</feature>
<dbReference type="InterPro" id="IPR050743">
    <property type="entry name" value="2-oxoacid_DH_E2_comp"/>
</dbReference>
<dbReference type="Proteomes" id="UP000186074">
    <property type="component" value="Chromosome"/>
</dbReference>
<dbReference type="EC" id="2.3.1.-" evidence="9"/>
<dbReference type="PANTHER" id="PTHR43178">
    <property type="entry name" value="DIHYDROLIPOAMIDE ACETYLTRANSFERASE COMPONENT OF PYRUVATE DEHYDROGENASE COMPLEX"/>
    <property type="match status" value="1"/>
</dbReference>
<evidence type="ECO:0000256" key="9">
    <source>
        <dbReference type="RuleBase" id="RU003423"/>
    </source>
</evidence>
<dbReference type="CDD" id="cd06849">
    <property type="entry name" value="lipoyl_domain"/>
    <property type="match status" value="2"/>
</dbReference>
<dbReference type="AlphaFoldDB" id="A0A1P8KKK6"/>
<dbReference type="SUPFAM" id="SSF51230">
    <property type="entry name" value="Single hybrid motif"/>
    <property type="match status" value="2"/>
</dbReference>
<dbReference type="Gene3D" id="2.40.50.100">
    <property type="match status" value="2"/>
</dbReference>
<dbReference type="Pfam" id="PF02817">
    <property type="entry name" value="E3_binding"/>
    <property type="match status" value="1"/>
</dbReference>
<comment type="function">
    <text evidence="7">The pyruvate dehydrogenase complex catalyzes the overall conversion of pyruvate to acetyl-CoA and CO(2). It contains multiple copies of three enzymatic components: pyruvate dehydrogenase (E1), dihydrolipoamide acetyltransferase (E2) and lipoamide dehydrogenase (E3).</text>
</comment>